<evidence type="ECO:0000313" key="2">
    <source>
        <dbReference type="EMBL" id="MEQ2267069.1"/>
    </source>
</evidence>
<feature type="transmembrane region" description="Helical" evidence="1">
    <location>
        <begin position="70"/>
        <end position="91"/>
    </location>
</feature>
<organism evidence="2 3">
    <name type="scientific">Xenotaenia resolanae</name>
    <dbReference type="NCBI Taxonomy" id="208358"/>
    <lineage>
        <taxon>Eukaryota</taxon>
        <taxon>Metazoa</taxon>
        <taxon>Chordata</taxon>
        <taxon>Craniata</taxon>
        <taxon>Vertebrata</taxon>
        <taxon>Euteleostomi</taxon>
        <taxon>Actinopterygii</taxon>
        <taxon>Neopterygii</taxon>
        <taxon>Teleostei</taxon>
        <taxon>Neoteleostei</taxon>
        <taxon>Acanthomorphata</taxon>
        <taxon>Ovalentaria</taxon>
        <taxon>Atherinomorphae</taxon>
        <taxon>Cyprinodontiformes</taxon>
        <taxon>Goodeidae</taxon>
        <taxon>Xenotaenia</taxon>
    </lineage>
</organism>
<keyword evidence="1" id="KW-0472">Membrane</keyword>
<evidence type="ECO:0000313" key="3">
    <source>
        <dbReference type="Proteomes" id="UP001444071"/>
    </source>
</evidence>
<comment type="caution">
    <text evidence="2">The sequence shown here is derived from an EMBL/GenBank/DDBJ whole genome shotgun (WGS) entry which is preliminary data.</text>
</comment>
<protein>
    <submittedName>
        <fullName evidence="2">Uncharacterized protein</fullName>
    </submittedName>
</protein>
<sequence>MFNWRTFLKWRKVLHVCESRNGIQLVCVCVYEEMHWVFERMRKNQEQSRRGGSQFPSTGPVLKGGRAQNFYCLLFIVMYLSNVFWIKWITYHFDFSCIKNNENVNMQLTTHLVER</sequence>
<accession>A0ABV0WCY9</accession>
<keyword evidence="3" id="KW-1185">Reference proteome</keyword>
<name>A0ABV0WCY9_9TELE</name>
<dbReference type="Proteomes" id="UP001444071">
    <property type="component" value="Unassembled WGS sequence"/>
</dbReference>
<reference evidence="2 3" key="1">
    <citation type="submission" date="2021-06" db="EMBL/GenBank/DDBJ databases">
        <authorList>
            <person name="Palmer J.M."/>
        </authorList>
    </citation>
    <scope>NUCLEOTIDE SEQUENCE [LARGE SCALE GENOMIC DNA]</scope>
    <source>
        <strain evidence="2 3">XR_2019</strain>
        <tissue evidence="2">Muscle</tissue>
    </source>
</reference>
<keyword evidence="1" id="KW-0812">Transmembrane</keyword>
<gene>
    <name evidence="2" type="ORF">XENORESO_005815</name>
</gene>
<evidence type="ECO:0000256" key="1">
    <source>
        <dbReference type="SAM" id="Phobius"/>
    </source>
</evidence>
<keyword evidence="1" id="KW-1133">Transmembrane helix</keyword>
<proteinExistence type="predicted"/>
<dbReference type="EMBL" id="JAHRIM010041260">
    <property type="protein sequence ID" value="MEQ2267069.1"/>
    <property type="molecule type" value="Genomic_DNA"/>
</dbReference>